<dbReference type="Pfam" id="PF23622">
    <property type="entry name" value="LRR_At1g61320_AtMIF1"/>
    <property type="match status" value="1"/>
</dbReference>
<dbReference type="InterPro" id="IPR055357">
    <property type="entry name" value="LRR_At1g61320_AtMIF1"/>
</dbReference>
<dbReference type="EnsemblPlants" id="OMERI05G00620.1">
    <property type="protein sequence ID" value="OMERI05G00620.1"/>
    <property type="gene ID" value="OMERI05G00620"/>
</dbReference>
<dbReference type="HOGENOM" id="CLU_024168_1_0_1"/>
<name>A0A0E0DKX1_9ORYZ</name>
<reference evidence="2" key="2">
    <citation type="submission" date="2018-05" db="EMBL/GenBank/DDBJ databases">
        <title>OmerRS3 (Oryza meridionalis Reference Sequence Version 3).</title>
        <authorList>
            <person name="Zhang J."/>
            <person name="Kudrna D."/>
            <person name="Lee S."/>
            <person name="Talag J."/>
            <person name="Welchert J."/>
            <person name="Wing R.A."/>
        </authorList>
    </citation>
    <scope>NUCLEOTIDE SEQUENCE [LARGE SCALE GENOMIC DNA]</scope>
    <source>
        <strain evidence="2">cv. OR44</strain>
    </source>
</reference>
<dbReference type="AlphaFoldDB" id="A0A0E0DKX1"/>
<organism evidence="2">
    <name type="scientific">Oryza meridionalis</name>
    <dbReference type="NCBI Taxonomy" id="40149"/>
    <lineage>
        <taxon>Eukaryota</taxon>
        <taxon>Viridiplantae</taxon>
        <taxon>Streptophyta</taxon>
        <taxon>Embryophyta</taxon>
        <taxon>Tracheophyta</taxon>
        <taxon>Spermatophyta</taxon>
        <taxon>Magnoliopsida</taxon>
        <taxon>Liliopsida</taxon>
        <taxon>Poales</taxon>
        <taxon>Poaceae</taxon>
        <taxon>BOP clade</taxon>
        <taxon>Oryzoideae</taxon>
        <taxon>Oryzeae</taxon>
        <taxon>Oryzinae</taxon>
        <taxon>Oryza</taxon>
    </lineage>
</organism>
<accession>A0A0E0DKX1</accession>
<protein>
    <recommendedName>
        <fullName evidence="1">At1g61320/AtMIF1 LRR domain-containing protein</fullName>
    </recommendedName>
</protein>
<dbReference type="SUPFAM" id="SSF52047">
    <property type="entry name" value="RNI-like"/>
    <property type="match status" value="1"/>
</dbReference>
<dbReference type="PANTHER" id="PTHR32153">
    <property type="entry name" value="OJ000223_09.16 PROTEIN"/>
    <property type="match status" value="1"/>
</dbReference>
<feature type="domain" description="At1g61320/AtMIF1 LRR" evidence="1">
    <location>
        <begin position="4"/>
        <end position="207"/>
    </location>
</feature>
<dbReference type="InterPro" id="IPR044997">
    <property type="entry name" value="F-box_plant"/>
</dbReference>
<dbReference type="STRING" id="40149.A0A0E0DKX1"/>
<evidence type="ECO:0000313" key="2">
    <source>
        <dbReference type="EnsemblPlants" id="OMERI05G00620.1"/>
    </source>
</evidence>
<dbReference type="Gramene" id="OMERI05G00620.1">
    <property type="protein sequence ID" value="OMERI05G00620.1"/>
    <property type="gene ID" value="OMERI05G00620"/>
</dbReference>
<evidence type="ECO:0000313" key="3">
    <source>
        <dbReference type="Proteomes" id="UP000008021"/>
    </source>
</evidence>
<reference evidence="2" key="1">
    <citation type="submission" date="2015-04" db="UniProtKB">
        <authorList>
            <consortium name="EnsemblPlants"/>
        </authorList>
    </citation>
    <scope>IDENTIFICATION</scope>
</reference>
<keyword evidence="3" id="KW-1185">Reference proteome</keyword>
<proteinExistence type="predicted"/>
<evidence type="ECO:0000259" key="1">
    <source>
        <dbReference type="Pfam" id="PF23622"/>
    </source>
</evidence>
<dbReference type="Proteomes" id="UP000008021">
    <property type="component" value="Chromosome 5"/>
</dbReference>
<sequence>MAFCSYIKVELIHAPKLKCVDCDTWVGANPPVCFGRVPMLDRIRFSSTCHKMQLPFKLSDWLSTVPTLTSLHLDFQDEMVWILPEEPKKLFSIFRNLRNVYLCSISPDCGLDWTLFVLEGAPFLERFHVKISRHICDENGFKDRADRSNVVWEASSDSIKHKNLRLLDINGFETNDNLIKYIRLVIQRAVGLQRIHLHDKEPCEDCDDIYLNTPSLSRTIFPNNEAEKDLLRQQLLQGFSSSIEITIVTWNCQPSPAKPKPAKNHPSDLFAGMAKGWPTNFIKIGEKNKGSDITMSR</sequence>